<feature type="compositionally biased region" description="Basic residues" evidence="1">
    <location>
        <begin position="56"/>
        <end position="65"/>
    </location>
</feature>
<dbReference type="InterPro" id="IPR010064">
    <property type="entry name" value="HK97-gp10_tail"/>
</dbReference>
<evidence type="ECO:0008006" key="4">
    <source>
        <dbReference type="Google" id="ProtNLM"/>
    </source>
</evidence>
<dbReference type="Proteomes" id="UP000028006">
    <property type="component" value="Unassembled WGS sequence"/>
</dbReference>
<dbReference type="EMBL" id="JOKG01000004">
    <property type="protein sequence ID" value="KEQ12829.1"/>
    <property type="molecule type" value="Genomic_DNA"/>
</dbReference>
<accession>A0A081N306</accession>
<gene>
    <name evidence="2" type="ORF">GZ77_20485</name>
</gene>
<evidence type="ECO:0000313" key="2">
    <source>
        <dbReference type="EMBL" id="KEQ12829.1"/>
    </source>
</evidence>
<proteinExistence type="predicted"/>
<protein>
    <recommendedName>
        <fullName evidence="4">Phage protein, HK97 gp10 family</fullName>
    </recommendedName>
</protein>
<keyword evidence="3" id="KW-1185">Reference proteome</keyword>
<evidence type="ECO:0000313" key="3">
    <source>
        <dbReference type="Proteomes" id="UP000028006"/>
    </source>
</evidence>
<evidence type="ECO:0000256" key="1">
    <source>
        <dbReference type="SAM" id="MobiDB-lite"/>
    </source>
</evidence>
<dbReference type="Pfam" id="PF04883">
    <property type="entry name" value="HK97-gp10_like"/>
    <property type="match status" value="1"/>
</dbReference>
<comment type="caution">
    <text evidence="2">The sequence shown here is derived from an EMBL/GenBank/DDBJ whole genome shotgun (WGS) entry which is preliminary data.</text>
</comment>
<dbReference type="RefSeq" id="WP_034878219.1">
    <property type="nucleotide sequence ID" value="NZ_JOKG01000004.1"/>
</dbReference>
<dbReference type="AlphaFoldDB" id="A0A081N306"/>
<feature type="region of interest" description="Disordered" evidence="1">
    <location>
        <begin position="42"/>
        <end position="65"/>
    </location>
</feature>
<sequence length="131" mass="14897">METYLDINNEAGHKLAQLEQRLAGKVLQKALVDLAKPLKAEMKEEAPKRSGALRRSIGHKSRLDRRNKTARIRIGLTYKKANRKGYVAGMMQERGTRFTQAQPFINPVAEQHLPTLEKDLADFILAQFDNL</sequence>
<reference evidence="2 3" key="1">
    <citation type="submission" date="2014-06" db="EMBL/GenBank/DDBJ databases">
        <title>Whole Genome Sequences of Three Symbiotic Endozoicomonas Bacteria.</title>
        <authorList>
            <person name="Neave M.J."/>
            <person name="Apprill A."/>
            <person name="Voolstra C.R."/>
        </authorList>
    </citation>
    <scope>NUCLEOTIDE SEQUENCE [LARGE SCALE GENOMIC DNA]</scope>
    <source>
        <strain evidence="2 3">LMG 24815</strain>
    </source>
</reference>
<name>A0A081N306_9GAMM</name>
<dbReference type="NCBIfam" id="TIGR01725">
    <property type="entry name" value="phge_HK97_gp10"/>
    <property type="match status" value="1"/>
</dbReference>
<organism evidence="2 3">
    <name type="scientific">Endozoicomonas montiporae</name>
    <dbReference type="NCBI Taxonomy" id="1027273"/>
    <lineage>
        <taxon>Bacteria</taxon>
        <taxon>Pseudomonadati</taxon>
        <taxon>Pseudomonadota</taxon>
        <taxon>Gammaproteobacteria</taxon>
        <taxon>Oceanospirillales</taxon>
        <taxon>Endozoicomonadaceae</taxon>
        <taxon>Endozoicomonas</taxon>
    </lineage>
</organism>